<dbReference type="InterPro" id="IPR051344">
    <property type="entry name" value="Vgb"/>
</dbReference>
<feature type="chain" id="PRO_5047333657" description="CBM-cenC domain-containing protein" evidence="1">
    <location>
        <begin position="30"/>
        <end position="896"/>
    </location>
</feature>
<dbReference type="Gene3D" id="2.130.10.80">
    <property type="entry name" value="Galactose oxidase/kelch, beta-propeller"/>
    <property type="match status" value="1"/>
</dbReference>
<feature type="signal peptide" evidence="1">
    <location>
        <begin position="1"/>
        <end position="29"/>
    </location>
</feature>
<organism evidence="2 3">
    <name type="scientific">Paenibacillus thiaminolyticus</name>
    <name type="common">Bacillus thiaminolyticus</name>
    <dbReference type="NCBI Taxonomy" id="49283"/>
    <lineage>
        <taxon>Bacteria</taxon>
        <taxon>Bacillati</taxon>
        <taxon>Bacillota</taxon>
        <taxon>Bacilli</taxon>
        <taxon>Bacillales</taxon>
        <taxon>Paenibacillaceae</taxon>
        <taxon>Paenibacillus</taxon>
    </lineage>
</organism>
<dbReference type="SUPFAM" id="SSF49785">
    <property type="entry name" value="Galactose-binding domain-like"/>
    <property type="match status" value="1"/>
</dbReference>
<proteinExistence type="predicted"/>
<evidence type="ECO:0000313" key="3">
    <source>
        <dbReference type="Proteomes" id="UP001209276"/>
    </source>
</evidence>
<dbReference type="EMBL" id="JAMDMM010000005">
    <property type="protein sequence ID" value="MCY9605969.1"/>
    <property type="molecule type" value="Genomic_DNA"/>
</dbReference>
<dbReference type="SUPFAM" id="SSF63825">
    <property type="entry name" value="YWTD domain"/>
    <property type="match status" value="2"/>
</dbReference>
<dbReference type="Gene3D" id="2.60.120.260">
    <property type="entry name" value="Galactose-binding domain-like"/>
    <property type="match status" value="1"/>
</dbReference>
<dbReference type="InterPro" id="IPR008979">
    <property type="entry name" value="Galactose-bd-like_sf"/>
</dbReference>
<gene>
    <name evidence="2" type="ORF">M5W83_02095</name>
</gene>
<dbReference type="SUPFAM" id="SSF50998">
    <property type="entry name" value="Quinoprotein alcohol dehydrogenase-like"/>
    <property type="match status" value="1"/>
</dbReference>
<dbReference type="PANTHER" id="PTHR40274:SF3">
    <property type="entry name" value="VIRGINIAMYCIN B LYASE"/>
    <property type="match status" value="1"/>
</dbReference>
<dbReference type="InterPro" id="IPR037293">
    <property type="entry name" value="Gal_Oxidase_central_sf"/>
</dbReference>
<dbReference type="PANTHER" id="PTHR40274">
    <property type="entry name" value="VIRGINIAMYCIN B LYASE"/>
    <property type="match status" value="1"/>
</dbReference>
<dbReference type="RefSeq" id="WP_268574296.1">
    <property type="nucleotide sequence ID" value="NZ_JAMDMM010000005.1"/>
</dbReference>
<name>A0ABT4FP94_PANTH</name>
<accession>A0ABT4FP94</accession>
<evidence type="ECO:0008006" key="4">
    <source>
        <dbReference type="Google" id="ProtNLM"/>
    </source>
</evidence>
<dbReference type="InterPro" id="IPR011047">
    <property type="entry name" value="Quinoprotein_ADH-like_sf"/>
</dbReference>
<keyword evidence="3" id="KW-1185">Reference proteome</keyword>
<evidence type="ECO:0000313" key="2">
    <source>
        <dbReference type="EMBL" id="MCY9605969.1"/>
    </source>
</evidence>
<dbReference type="Proteomes" id="UP001209276">
    <property type="component" value="Unassembled WGS sequence"/>
</dbReference>
<sequence>MMVPWRSKRFSRISAVLAVLMAVITCGNAAGAEAVGDANNQATATTAAAGNKGKGETRSEAKALPVKNPGFEQQTAKDSIPGWTSIFASVEGAVSHEISKEEAYRGKHSLKITDTSRDHAVAVQSDPLTVEPGITYTGSVMMLLKSGSASLLFRYYDGSGKQVGDDMLQHISSGYGEWQKVQVSGKAPANAVTARIFASVNKYQMAEVYYDDFEVTYPKTSPGEPPAGEISFKGRTFAPPVDLGIPVFTVAINDAVAGVEDGRATMYSTAQGDTAVFSVVDIESNKLLRSFPLEGVHTVWRHTIAPDGTVYIAAIMTGSNRGELWSYSPRTKTVSSLGEPLPGEKSIWSLVTDDKGNVYGGTFQQGKVFKYDPAAKTYRDYGRMMGNQEYVRSMAYHNGYIYAGIGTTGAIVKLNVESGVKEVISGPVAGLLGVNPADVPFAYDMAIVDRYLLVKFGDPQMALLFYDLERGEWLPHVVGKNIGGTQGAGVFSFNQLVTKDGKVYVPANGVITEIDLTTFEARMTSMRYGTSFRGAAWVEFRDDPGFPGQSFVTMQRDGKTSVFNVDAETSKTLPSVVQGSANPLHNMENGPDGNVYMSGYPGGIGVQFDPRTDTFKTFSLGQAEGIVAYGNDMYFGIYPGGHIYSLDTTQPLPQAKEVFQIGSEQDRPYVMRATDDFIMIGTIPDYGKLGGALTIYYPGTGQKEVYRDIVHNQSINGLAYKDGKIFGSTTVFGGLGIGATEKTAKMFVWDVAKKEKIKEFTLDIPELDQPVMISGLTIGPDGNVWGGVDGIIFKLDPVTYRVLDYKNIYPHVKNYGFWRPYHPHWGQDGLLYIDLADRITVIDPQTLEHVTLSEDYGSTFQEIAFMTLAKDAQGNEHIYYIDEANVKKIQVTAHHR</sequence>
<protein>
    <recommendedName>
        <fullName evidence="4">CBM-cenC domain-containing protein</fullName>
    </recommendedName>
</protein>
<keyword evidence="1" id="KW-0732">Signal</keyword>
<evidence type="ECO:0000256" key="1">
    <source>
        <dbReference type="SAM" id="SignalP"/>
    </source>
</evidence>
<reference evidence="2 3" key="1">
    <citation type="submission" date="2022-05" db="EMBL/GenBank/DDBJ databases">
        <title>Genome Sequencing of Bee-Associated Microbes.</title>
        <authorList>
            <person name="Dunlap C."/>
        </authorList>
    </citation>
    <scope>NUCLEOTIDE SEQUENCE [LARGE SCALE GENOMIC DNA]</scope>
    <source>
        <strain evidence="2 3">NRRL B-14613</strain>
    </source>
</reference>
<comment type="caution">
    <text evidence="2">The sequence shown here is derived from an EMBL/GenBank/DDBJ whole genome shotgun (WGS) entry which is preliminary data.</text>
</comment>